<feature type="domain" description="Glucose-methanol-choline oxidoreductase N-terminal" evidence="11">
    <location>
        <begin position="297"/>
        <end position="311"/>
    </location>
</feature>
<evidence type="ECO:0000313" key="13">
    <source>
        <dbReference type="Proteomes" id="UP000297245"/>
    </source>
</evidence>
<keyword evidence="7" id="KW-0325">Glycoprotein</keyword>
<name>A0A4S8LAS9_DENBC</name>
<sequence length="612" mass="67385">MRLLLQASLFVLPLVVNALAYDYIIIGGGTAGLTVANRLSEDGDKQVLVLEAGPNAENLQEVFVPGLIGAGQALTTLNWAYTTVPQTHLNGRVLTINAGKALGGSTVINSMIFVRSEKAQYDAWGILNNDSSWSWNALLPYFKKSEIFTPPNKFQQANGARFERDVHGFNEEQGRVKVGFPNFFFQQWSLWRQTAMHLGFPASPDLGNGSPHAVGVAPASIDPANNTRCSAACAYYTDFADRPNFTVLTNATVIRIIWTEQGRESEITASAVEYINANNETQVVNVSHGGEVIVSAGAIGTPKVLELSGVGNSSILQAAGVKPILNIPSVGENFADHVNSWVNAFTNRYMFRYSNRTGKSYWRKKKQFHISLKSIRTKGFYSSVSRSLDIAAPSDIFNKSEFNHILEESEEKLDYFATLLSNGNPLLARGIQAQHRLALDLYRSNKNLPLEMSLRIFFGNTSFEDRTMAQNTVVSALYAPLSRGRTHISSSDPFVPPMVDPAYWTHPLDVAFHVAGIKLARKMLTTGPMASVYEEEFEPGLEKVTDEDIENWLRGVVQSYTHEVGTMAMLPQGLGGVVDTNLRIYGLKNVRVADASIIPFPISAHLVRNFLS</sequence>
<evidence type="ECO:0000256" key="6">
    <source>
        <dbReference type="ARBA" id="ARBA00023002"/>
    </source>
</evidence>
<evidence type="ECO:0000256" key="7">
    <source>
        <dbReference type="ARBA" id="ARBA00023180"/>
    </source>
</evidence>
<keyword evidence="13" id="KW-1185">Reference proteome</keyword>
<evidence type="ECO:0000256" key="8">
    <source>
        <dbReference type="PIRSR" id="PIRSR000137-1"/>
    </source>
</evidence>
<evidence type="ECO:0000313" key="12">
    <source>
        <dbReference type="EMBL" id="THU85721.1"/>
    </source>
</evidence>
<protein>
    <submittedName>
        <fullName evidence="12">Alcohol oxidase</fullName>
    </submittedName>
</protein>
<dbReference type="SUPFAM" id="SSF54373">
    <property type="entry name" value="FAD-linked reductases, C-terminal domain"/>
    <property type="match status" value="1"/>
</dbReference>
<evidence type="ECO:0000256" key="9">
    <source>
        <dbReference type="PIRSR" id="PIRSR000137-2"/>
    </source>
</evidence>
<dbReference type="EMBL" id="ML179533">
    <property type="protein sequence ID" value="THU85721.1"/>
    <property type="molecule type" value="Genomic_DNA"/>
</dbReference>
<dbReference type="InterPro" id="IPR007867">
    <property type="entry name" value="GMC_OxRtase_C"/>
</dbReference>
<dbReference type="Pfam" id="PF05199">
    <property type="entry name" value="GMC_oxred_C"/>
    <property type="match status" value="1"/>
</dbReference>
<feature type="active site" description="Proton donor" evidence="8">
    <location>
        <position position="562"/>
    </location>
</feature>
<accession>A0A4S8LAS9</accession>
<feature type="binding site" evidence="9">
    <location>
        <position position="253"/>
    </location>
    <ligand>
        <name>FAD</name>
        <dbReference type="ChEBI" id="CHEBI:57692"/>
    </ligand>
</feature>
<evidence type="ECO:0000256" key="1">
    <source>
        <dbReference type="ARBA" id="ARBA00001974"/>
    </source>
</evidence>
<dbReference type="PANTHER" id="PTHR11552:SF201">
    <property type="entry name" value="GLUCOSE-METHANOL-CHOLINE OXIDOREDUCTASE N-TERMINAL DOMAIN-CONTAINING PROTEIN"/>
    <property type="match status" value="1"/>
</dbReference>
<comment type="cofactor">
    <cofactor evidence="1 9">
        <name>FAD</name>
        <dbReference type="ChEBI" id="CHEBI:57692"/>
    </cofactor>
</comment>
<dbReference type="Gene3D" id="3.30.560.10">
    <property type="entry name" value="Glucose Oxidase, domain 3"/>
    <property type="match status" value="1"/>
</dbReference>
<dbReference type="InterPro" id="IPR000172">
    <property type="entry name" value="GMC_OxRdtase_N"/>
</dbReference>
<dbReference type="Gene3D" id="4.10.450.10">
    <property type="entry name" value="Glucose Oxidase, domain 2"/>
    <property type="match status" value="1"/>
</dbReference>
<reference evidence="12 13" key="1">
    <citation type="journal article" date="2019" name="Nat. Ecol. Evol.">
        <title>Megaphylogeny resolves global patterns of mushroom evolution.</title>
        <authorList>
            <person name="Varga T."/>
            <person name="Krizsan K."/>
            <person name="Foldi C."/>
            <person name="Dima B."/>
            <person name="Sanchez-Garcia M."/>
            <person name="Sanchez-Ramirez S."/>
            <person name="Szollosi G.J."/>
            <person name="Szarkandi J.G."/>
            <person name="Papp V."/>
            <person name="Albert L."/>
            <person name="Andreopoulos W."/>
            <person name="Angelini C."/>
            <person name="Antonin V."/>
            <person name="Barry K.W."/>
            <person name="Bougher N.L."/>
            <person name="Buchanan P."/>
            <person name="Buyck B."/>
            <person name="Bense V."/>
            <person name="Catcheside P."/>
            <person name="Chovatia M."/>
            <person name="Cooper J."/>
            <person name="Damon W."/>
            <person name="Desjardin D."/>
            <person name="Finy P."/>
            <person name="Geml J."/>
            <person name="Haridas S."/>
            <person name="Hughes K."/>
            <person name="Justo A."/>
            <person name="Karasinski D."/>
            <person name="Kautmanova I."/>
            <person name="Kiss B."/>
            <person name="Kocsube S."/>
            <person name="Kotiranta H."/>
            <person name="LaButti K.M."/>
            <person name="Lechner B.E."/>
            <person name="Liimatainen K."/>
            <person name="Lipzen A."/>
            <person name="Lukacs Z."/>
            <person name="Mihaltcheva S."/>
            <person name="Morgado L.N."/>
            <person name="Niskanen T."/>
            <person name="Noordeloos M.E."/>
            <person name="Ohm R.A."/>
            <person name="Ortiz-Santana B."/>
            <person name="Ovrebo C."/>
            <person name="Racz N."/>
            <person name="Riley R."/>
            <person name="Savchenko A."/>
            <person name="Shiryaev A."/>
            <person name="Soop K."/>
            <person name="Spirin V."/>
            <person name="Szebenyi C."/>
            <person name="Tomsovsky M."/>
            <person name="Tulloss R.E."/>
            <person name="Uehling J."/>
            <person name="Grigoriev I.V."/>
            <person name="Vagvolgyi C."/>
            <person name="Papp T."/>
            <person name="Martin F.M."/>
            <person name="Miettinen O."/>
            <person name="Hibbett D.S."/>
            <person name="Nagy L.G."/>
        </authorList>
    </citation>
    <scope>NUCLEOTIDE SEQUENCE [LARGE SCALE GENOMIC DNA]</scope>
    <source>
        <strain evidence="12 13">CBS 962.96</strain>
    </source>
</reference>
<dbReference type="PANTHER" id="PTHR11552">
    <property type="entry name" value="GLUCOSE-METHANOL-CHOLINE GMC OXIDOREDUCTASE"/>
    <property type="match status" value="1"/>
</dbReference>
<dbReference type="GO" id="GO:0016614">
    <property type="term" value="F:oxidoreductase activity, acting on CH-OH group of donors"/>
    <property type="evidence" value="ECO:0007669"/>
    <property type="project" value="InterPro"/>
</dbReference>
<dbReference type="OrthoDB" id="269227at2759"/>
<dbReference type="AlphaFoldDB" id="A0A4S8LAS9"/>
<evidence type="ECO:0000256" key="5">
    <source>
        <dbReference type="ARBA" id="ARBA00022827"/>
    </source>
</evidence>
<dbReference type="InterPro" id="IPR027424">
    <property type="entry name" value="Glucose_Oxidase_domain_2"/>
</dbReference>
<dbReference type="Pfam" id="PF00732">
    <property type="entry name" value="GMC_oxred_N"/>
    <property type="match status" value="1"/>
</dbReference>
<evidence type="ECO:0000256" key="3">
    <source>
        <dbReference type="ARBA" id="ARBA00022630"/>
    </source>
</evidence>
<organism evidence="12 13">
    <name type="scientific">Dendrothele bispora (strain CBS 962.96)</name>
    <dbReference type="NCBI Taxonomy" id="1314807"/>
    <lineage>
        <taxon>Eukaryota</taxon>
        <taxon>Fungi</taxon>
        <taxon>Dikarya</taxon>
        <taxon>Basidiomycota</taxon>
        <taxon>Agaricomycotina</taxon>
        <taxon>Agaricomycetes</taxon>
        <taxon>Agaricomycetidae</taxon>
        <taxon>Agaricales</taxon>
        <taxon>Agaricales incertae sedis</taxon>
        <taxon>Dendrothele</taxon>
    </lineage>
</organism>
<evidence type="ECO:0000259" key="11">
    <source>
        <dbReference type="PROSITE" id="PS00624"/>
    </source>
</evidence>
<evidence type="ECO:0000256" key="2">
    <source>
        <dbReference type="ARBA" id="ARBA00010790"/>
    </source>
</evidence>
<dbReference type="Proteomes" id="UP000297245">
    <property type="component" value="Unassembled WGS sequence"/>
</dbReference>
<comment type="similarity">
    <text evidence="2">Belongs to the GMC oxidoreductase family.</text>
</comment>
<dbReference type="PIRSF" id="PIRSF000137">
    <property type="entry name" value="Alcohol_oxidase"/>
    <property type="match status" value="1"/>
</dbReference>
<feature type="chain" id="PRO_5020366035" evidence="10">
    <location>
        <begin position="21"/>
        <end position="612"/>
    </location>
</feature>
<dbReference type="PROSITE" id="PS00624">
    <property type="entry name" value="GMC_OXRED_2"/>
    <property type="match status" value="1"/>
</dbReference>
<dbReference type="SUPFAM" id="SSF51905">
    <property type="entry name" value="FAD/NAD(P)-binding domain"/>
    <property type="match status" value="1"/>
</dbReference>
<feature type="active site" description="Proton acceptor" evidence="8">
    <location>
        <position position="605"/>
    </location>
</feature>
<feature type="binding site" evidence="9">
    <location>
        <position position="560"/>
    </location>
    <ligand>
        <name>substrate</name>
    </ligand>
</feature>
<dbReference type="InterPro" id="IPR012132">
    <property type="entry name" value="GMC_OxRdtase"/>
</dbReference>
<evidence type="ECO:0000256" key="10">
    <source>
        <dbReference type="SAM" id="SignalP"/>
    </source>
</evidence>
<keyword evidence="3" id="KW-0285">Flavoprotein</keyword>
<keyword evidence="6" id="KW-0560">Oxidoreductase</keyword>
<proteinExistence type="inferred from homology"/>
<dbReference type="GO" id="GO:0050660">
    <property type="term" value="F:flavin adenine dinucleotide binding"/>
    <property type="evidence" value="ECO:0007669"/>
    <property type="project" value="InterPro"/>
</dbReference>
<gene>
    <name evidence="12" type="ORF">K435DRAFT_685021</name>
</gene>
<dbReference type="Gene3D" id="3.50.50.60">
    <property type="entry name" value="FAD/NAD(P)-binding domain"/>
    <property type="match status" value="1"/>
</dbReference>
<dbReference type="InterPro" id="IPR036188">
    <property type="entry name" value="FAD/NAD-bd_sf"/>
</dbReference>
<keyword evidence="4 10" id="KW-0732">Signal</keyword>
<feature type="signal peptide" evidence="10">
    <location>
        <begin position="1"/>
        <end position="20"/>
    </location>
</feature>
<keyword evidence="5 9" id="KW-0274">FAD</keyword>
<evidence type="ECO:0000256" key="4">
    <source>
        <dbReference type="ARBA" id="ARBA00022729"/>
    </source>
</evidence>